<organism evidence="2 3">
    <name type="scientific">Actinophytocola algeriensis</name>
    <dbReference type="NCBI Taxonomy" id="1768010"/>
    <lineage>
        <taxon>Bacteria</taxon>
        <taxon>Bacillati</taxon>
        <taxon>Actinomycetota</taxon>
        <taxon>Actinomycetes</taxon>
        <taxon>Pseudonocardiales</taxon>
        <taxon>Pseudonocardiaceae</taxon>
    </lineage>
</organism>
<accession>A0A7W7Q347</accession>
<gene>
    <name evidence="2" type="ORF">FHR82_002358</name>
</gene>
<sequence length="275" mass="29181">MNTTQRPAGVTTSLAQLLADVLTGVRRDVPAAIGTAVSAAHPAPGRGAGQLQVLAATGVGTVLPPITTGHLWGPSLLAAAGEEPIMTSDLWHDPRWPHLTLDVVRPRLPQEHHDAVSQVRGVVAVPGLWNGDGVVVLSAYLNRPADQQTLAVLARYEPLVASAITIADIATRSAEETARMVNALVSRAAIEQAKGAIMTVRRCDADEAWAVLQRASQQFNIKLRELAVALVAHLGKAPAQQPTNLNDKVTINQKARRAAELIWQALTPPGPPENH</sequence>
<keyword evidence="3" id="KW-1185">Reference proteome</keyword>
<dbReference type="SMART" id="SM01012">
    <property type="entry name" value="ANTAR"/>
    <property type="match status" value="1"/>
</dbReference>
<dbReference type="EMBL" id="JACHJQ010000002">
    <property type="protein sequence ID" value="MBB4906141.1"/>
    <property type="molecule type" value="Genomic_DNA"/>
</dbReference>
<evidence type="ECO:0000313" key="3">
    <source>
        <dbReference type="Proteomes" id="UP000520767"/>
    </source>
</evidence>
<dbReference type="InterPro" id="IPR036388">
    <property type="entry name" value="WH-like_DNA-bd_sf"/>
</dbReference>
<protein>
    <recommendedName>
        <fullName evidence="1">ANTAR domain-containing protein</fullName>
    </recommendedName>
</protein>
<feature type="domain" description="ANTAR" evidence="1">
    <location>
        <begin position="170"/>
        <end position="231"/>
    </location>
</feature>
<dbReference type="InterPro" id="IPR011006">
    <property type="entry name" value="CheY-like_superfamily"/>
</dbReference>
<dbReference type="SUPFAM" id="SSF52172">
    <property type="entry name" value="CheY-like"/>
    <property type="match status" value="1"/>
</dbReference>
<dbReference type="AlphaFoldDB" id="A0A7W7Q347"/>
<dbReference type="Proteomes" id="UP000520767">
    <property type="component" value="Unassembled WGS sequence"/>
</dbReference>
<dbReference type="PROSITE" id="PS50921">
    <property type="entry name" value="ANTAR"/>
    <property type="match status" value="1"/>
</dbReference>
<evidence type="ECO:0000259" key="1">
    <source>
        <dbReference type="PROSITE" id="PS50921"/>
    </source>
</evidence>
<dbReference type="GO" id="GO:0003723">
    <property type="term" value="F:RNA binding"/>
    <property type="evidence" value="ECO:0007669"/>
    <property type="project" value="InterPro"/>
</dbReference>
<comment type="caution">
    <text evidence="2">The sequence shown here is derived from an EMBL/GenBank/DDBJ whole genome shotgun (WGS) entry which is preliminary data.</text>
</comment>
<name>A0A7W7Q347_9PSEU</name>
<dbReference type="Gene3D" id="1.10.10.10">
    <property type="entry name" value="Winged helix-like DNA-binding domain superfamily/Winged helix DNA-binding domain"/>
    <property type="match status" value="1"/>
</dbReference>
<dbReference type="Pfam" id="PF03861">
    <property type="entry name" value="ANTAR"/>
    <property type="match status" value="1"/>
</dbReference>
<dbReference type="InterPro" id="IPR005561">
    <property type="entry name" value="ANTAR"/>
</dbReference>
<proteinExistence type="predicted"/>
<evidence type="ECO:0000313" key="2">
    <source>
        <dbReference type="EMBL" id="MBB4906141.1"/>
    </source>
</evidence>
<dbReference type="RefSeq" id="WP_225943772.1">
    <property type="nucleotide sequence ID" value="NZ_JACHJQ010000002.1"/>
</dbReference>
<reference evidence="2 3" key="1">
    <citation type="submission" date="2020-08" db="EMBL/GenBank/DDBJ databases">
        <title>Genomic Encyclopedia of Type Strains, Phase III (KMG-III): the genomes of soil and plant-associated and newly described type strains.</title>
        <authorList>
            <person name="Whitman W."/>
        </authorList>
    </citation>
    <scope>NUCLEOTIDE SEQUENCE [LARGE SCALE GENOMIC DNA]</scope>
    <source>
        <strain evidence="2 3">CECT 8960</strain>
    </source>
</reference>